<keyword evidence="14" id="KW-0067">ATP-binding</keyword>
<dbReference type="InParanoid" id="A0A1I1VBY1"/>
<dbReference type="Proteomes" id="UP000181976">
    <property type="component" value="Unassembled WGS sequence"/>
</dbReference>
<comment type="catalytic activity">
    <reaction evidence="3">
        <text>adenosylcob(III)inamide + GTP = adenosylcob(III)inamide phosphate + GDP + H(+)</text>
        <dbReference type="Rhea" id="RHEA:15765"/>
        <dbReference type="ChEBI" id="CHEBI:2480"/>
        <dbReference type="ChEBI" id="CHEBI:15378"/>
        <dbReference type="ChEBI" id="CHEBI:37565"/>
        <dbReference type="ChEBI" id="CHEBI:58189"/>
        <dbReference type="ChEBI" id="CHEBI:58502"/>
        <dbReference type="EC" id="2.7.1.156"/>
    </reaction>
</comment>
<evidence type="ECO:0000256" key="17">
    <source>
        <dbReference type="ARBA" id="ARBA00030571"/>
    </source>
</evidence>
<name>A0A1I1VBY1_9BACT</name>
<evidence type="ECO:0000256" key="16">
    <source>
        <dbReference type="ARBA" id="ARBA00029570"/>
    </source>
</evidence>
<evidence type="ECO:0000256" key="5">
    <source>
        <dbReference type="ARBA" id="ARBA00004692"/>
    </source>
</evidence>
<evidence type="ECO:0000256" key="9">
    <source>
        <dbReference type="ARBA" id="ARBA00012523"/>
    </source>
</evidence>
<comment type="catalytic activity">
    <reaction evidence="1">
        <text>adenosylcob(III)inamide + ATP = adenosylcob(III)inamide phosphate + ADP + H(+)</text>
        <dbReference type="Rhea" id="RHEA:15769"/>
        <dbReference type="ChEBI" id="CHEBI:2480"/>
        <dbReference type="ChEBI" id="CHEBI:15378"/>
        <dbReference type="ChEBI" id="CHEBI:30616"/>
        <dbReference type="ChEBI" id="CHEBI:58502"/>
        <dbReference type="ChEBI" id="CHEBI:456216"/>
        <dbReference type="EC" id="2.7.1.156"/>
    </reaction>
</comment>
<evidence type="ECO:0000256" key="15">
    <source>
        <dbReference type="ARBA" id="ARBA00023134"/>
    </source>
</evidence>
<dbReference type="SUPFAM" id="SSF52540">
    <property type="entry name" value="P-loop containing nucleoside triphosphate hydrolases"/>
    <property type="match status" value="1"/>
</dbReference>
<dbReference type="InterPro" id="IPR027417">
    <property type="entry name" value="P-loop_NTPase"/>
</dbReference>
<feature type="binding site" evidence="19">
    <location>
        <begin position="7"/>
        <end position="14"/>
    </location>
    <ligand>
        <name>GTP</name>
        <dbReference type="ChEBI" id="CHEBI:37565"/>
    </ligand>
</feature>
<evidence type="ECO:0000256" key="11">
    <source>
        <dbReference type="ARBA" id="ARBA00022679"/>
    </source>
</evidence>
<dbReference type="AlphaFoldDB" id="A0A1I1VBY1"/>
<protein>
    <recommendedName>
        <fullName evidence="16">Adenosylcobinamide kinase</fullName>
        <ecNumber evidence="8">2.7.1.156</ecNumber>
        <ecNumber evidence="9">2.7.7.62</ecNumber>
    </recommendedName>
    <alternativeName>
        <fullName evidence="17">Adenosylcobinamide-phosphate guanylyltransferase</fullName>
    </alternativeName>
</protein>
<gene>
    <name evidence="20" type="ORF">SAMN05444380_10232</name>
</gene>
<feature type="binding site" evidence="19">
    <location>
        <position position="60"/>
    </location>
    <ligand>
        <name>GTP</name>
        <dbReference type="ChEBI" id="CHEBI:37565"/>
    </ligand>
</feature>
<dbReference type="FunCoup" id="A0A1I1VBY1">
    <property type="interactions" value="157"/>
</dbReference>
<evidence type="ECO:0000256" key="12">
    <source>
        <dbReference type="ARBA" id="ARBA00022741"/>
    </source>
</evidence>
<dbReference type="Pfam" id="PF02283">
    <property type="entry name" value="CobU"/>
    <property type="match status" value="1"/>
</dbReference>
<feature type="active site" description="GMP-histidine intermediate" evidence="18">
    <location>
        <position position="48"/>
    </location>
</feature>
<proteinExistence type="inferred from homology"/>
<dbReference type="eggNOG" id="COG2087">
    <property type="taxonomic scope" value="Bacteria"/>
</dbReference>
<evidence type="ECO:0000256" key="13">
    <source>
        <dbReference type="ARBA" id="ARBA00022777"/>
    </source>
</evidence>
<evidence type="ECO:0000256" key="19">
    <source>
        <dbReference type="PIRSR" id="PIRSR006135-2"/>
    </source>
</evidence>
<dbReference type="NCBIfam" id="NF004469">
    <property type="entry name" value="PRK05800.1"/>
    <property type="match status" value="1"/>
</dbReference>
<keyword evidence="15 19" id="KW-0342">GTP-binding</keyword>
<evidence type="ECO:0000256" key="18">
    <source>
        <dbReference type="PIRSR" id="PIRSR006135-1"/>
    </source>
</evidence>
<comment type="pathway">
    <text evidence="6">Cofactor biosynthesis; adenosylcobalamin biosynthesis; adenosylcobalamin from cob(II)yrinate a,c-diamide: step 5/7.</text>
</comment>
<dbReference type="InterPro" id="IPR003203">
    <property type="entry name" value="CobU/CobP"/>
</dbReference>
<feature type="binding site" evidence="19">
    <location>
        <position position="78"/>
    </location>
    <ligand>
        <name>GTP</name>
        <dbReference type="ChEBI" id="CHEBI:37565"/>
    </ligand>
</feature>
<evidence type="ECO:0000256" key="2">
    <source>
        <dbReference type="ARBA" id="ARBA00000711"/>
    </source>
</evidence>
<evidence type="ECO:0000256" key="4">
    <source>
        <dbReference type="ARBA" id="ARBA00003889"/>
    </source>
</evidence>
<dbReference type="STRING" id="385682.SAMN05444380_10232"/>
<dbReference type="PIRSF" id="PIRSF006135">
    <property type="entry name" value="CobU"/>
    <property type="match status" value="1"/>
</dbReference>
<dbReference type="RefSeq" id="WP_010527984.1">
    <property type="nucleotide sequence ID" value="NZ_AFSL01000065.1"/>
</dbReference>
<dbReference type="GO" id="GO:0043752">
    <property type="term" value="F:adenosylcobinamide kinase activity"/>
    <property type="evidence" value="ECO:0007669"/>
    <property type="project" value="UniProtKB-EC"/>
</dbReference>
<dbReference type="CDD" id="cd00544">
    <property type="entry name" value="CobU"/>
    <property type="match status" value="1"/>
</dbReference>
<evidence type="ECO:0000256" key="6">
    <source>
        <dbReference type="ARBA" id="ARBA00005159"/>
    </source>
</evidence>
<keyword evidence="21" id="KW-1185">Reference proteome</keyword>
<dbReference type="EC" id="2.7.7.62" evidence="9"/>
<organism evidence="20 21">
    <name type="scientific">Thermophagus xiamenensis</name>
    <dbReference type="NCBI Taxonomy" id="385682"/>
    <lineage>
        <taxon>Bacteria</taxon>
        <taxon>Pseudomonadati</taxon>
        <taxon>Bacteroidota</taxon>
        <taxon>Bacteroidia</taxon>
        <taxon>Marinilabiliales</taxon>
        <taxon>Marinilabiliaceae</taxon>
        <taxon>Thermophagus</taxon>
    </lineage>
</organism>
<dbReference type="GO" id="GO:0008820">
    <property type="term" value="F:cobinamide phosphate guanylyltransferase activity"/>
    <property type="evidence" value="ECO:0007669"/>
    <property type="project" value="UniProtKB-EC"/>
</dbReference>
<feature type="binding site" evidence="19">
    <location>
        <begin position="32"/>
        <end position="34"/>
    </location>
    <ligand>
        <name>GTP</name>
        <dbReference type="ChEBI" id="CHEBI:37565"/>
    </ligand>
</feature>
<sequence>MLYFITGGQRSGKSSYAQRLALQLTDRPVYLATARIWDEDFRQRVERHRQDRGPEWTNLEEPIHLWRANIDGRVVVLDCITLWLTNLFFENKEKSVDEVLELAKREFEKLLAKNATLIVISNEIGMGGHAENAVARRFTDLQGWMNQYIASKADEVTLMVAGLPLTVKPGKQEKRSE</sequence>
<evidence type="ECO:0000256" key="3">
    <source>
        <dbReference type="ARBA" id="ARBA00001522"/>
    </source>
</evidence>
<evidence type="ECO:0000313" key="21">
    <source>
        <dbReference type="Proteomes" id="UP000181976"/>
    </source>
</evidence>
<evidence type="ECO:0000256" key="10">
    <source>
        <dbReference type="ARBA" id="ARBA00022573"/>
    </source>
</evidence>
<dbReference type="EMBL" id="FONA01000002">
    <property type="protein sequence ID" value="SFD77930.1"/>
    <property type="molecule type" value="Genomic_DNA"/>
</dbReference>
<keyword evidence="13 20" id="KW-0418">Kinase</keyword>
<accession>A0A1I1VBY1</accession>
<evidence type="ECO:0000256" key="1">
    <source>
        <dbReference type="ARBA" id="ARBA00000312"/>
    </source>
</evidence>
<dbReference type="GO" id="GO:0005525">
    <property type="term" value="F:GTP binding"/>
    <property type="evidence" value="ECO:0007669"/>
    <property type="project" value="UniProtKB-KW"/>
</dbReference>
<comment type="pathway">
    <text evidence="5">Cofactor biosynthesis; adenosylcobalamin biosynthesis; adenosylcobalamin from cob(II)yrinate a,c-diamide: step 6/7.</text>
</comment>
<comment type="catalytic activity">
    <reaction evidence="2">
        <text>adenosylcob(III)inamide phosphate + GTP + H(+) = adenosylcob(III)inamide-GDP + diphosphate</text>
        <dbReference type="Rhea" id="RHEA:22712"/>
        <dbReference type="ChEBI" id="CHEBI:15378"/>
        <dbReference type="ChEBI" id="CHEBI:33019"/>
        <dbReference type="ChEBI" id="CHEBI:37565"/>
        <dbReference type="ChEBI" id="CHEBI:58502"/>
        <dbReference type="ChEBI" id="CHEBI:60487"/>
        <dbReference type="EC" id="2.7.7.62"/>
    </reaction>
</comment>
<evidence type="ECO:0000256" key="7">
    <source>
        <dbReference type="ARBA" id="ARBA00007490"/>
    </source>
</evidence>
<evidence type="ECO:0000256" key="14">
    <source>
        <dbReference type="ARBA" id="ARBA00022840"/>
    </source>
</evidence>
<evidence type="ECO:0000256" key="8">
    <source>
        <dbReference type="ARBA" id="ARBA00012016"/>
    </source>
</evidence>
<evidence type="ECO:0000313" key="20">
    <source>
        <dbReference type="EMBL" id="SFD77930.1"/>
    </source>
</evidence>
<dbReference type="PANTHER" id="PTHR34848">
    <property type="match status" value="1"/>
</dbReference>
<dbReference type="UniPathway" id="UPA00148">
    <property type="reaction ID" value="UER00236"/>
</dbReference>
<keyword evidence="20" id="KW-0548">Nucleotidyltransferase</keyword>
<comment type="similarity">
    <text evidence="7">Belongs to the CobU/CobP family.</text>
</comment>
<keyword evidence="10" id="KW-0169">Cobalamin biosynthesis</keyword>
<dbReference type="GO" id="GO:0005524">
    <property type="term" value="F:ATP binding"/>
    <property type="evidence" value="ECO:0007669"/>
    <property type="project" value="UniProtKB-KW"/>
</dbReference>
<dbReference type="OrthoDB" id="9799422at2"/>
<comment type="function">
    <text evidence="4">Catalyzes ATP-dependent phosphorylation of adenosylcobinamide and addition of GMP to adenosylcobinamide phosphate.</text>
</comment>
<dbReference type="GO" id="GO:0009236">
    <property type="term" value="P:cobalamin biosynthetic process"/>
    <property type="evidence" value="ECO:0007669"/>
    <property type="project" value="UniProtKB-UniPathway"/>
</dbReference>
<keyword evidence="12 19" id="KW-0547">Nucleotide-binding</keyword>
<dbReference type="Gene3D" id="3.40.50.300">
    <property type="entry name" value="P-loop containing nucleotide triphosphate hydrolases"/>
    <property type="match status" value="1"/>
</dbReference>
<reference evidence="20 21" key="1">
    <citation type="submission" date="2016-10" db="EMBL/GenBank/DDBJ databases">
        <authorList>
            <person name="de Groot N.N."/>
        </authorList>
    </citation>
    <scope>NUCLEOTIDE SEQUENCE [LARGE SCALE GENOMIC DNA]</scope>
    <source>
        <strain evidence="20 21">DSM 19012</strain>
    </source>
</reference>
<keyword evidence="11 20" id="KW-0808">Transferase</keyword>
<dbReference type="PANTHER" id="PTHR34848:SF1">
    <property type="entry name" value="BIFUNCTIONAL ADENOSYLCOBALAMIN BIOSYNTHESIS PROTEIN COBU"/>
    <property type="match status" value="1"/>
</dbReference>
<feature type="binding site" evidence="19">
    <location>
        <begin position="49"/>
        <end position="52"/>
    </location>
    <ligand>
        <name>GTP</name>
        <dbReference type="ChEBI" id="CHEBI:37565"/>
    </ligand>
</feature>
<dbReference type="EC" id="2.7.1.156" evidence="8"/>